<sequence>MNTASDSASAVLDCAYEAWSPILVPALRRDAVWIDPSFELGLAADFEQRLRAAVAAAGADVRVAVGPALQRPRGSDLRFAEELFGRILDDLDSADPLVFICLPPGRWPGVWCYAYRRQGTSGRLVGPGELELLRGDFRQDPGPFVEYCAAAGRAWLGEGRGS</sequence>
<comment type="caution">
    <text evidence="1">The sequence shown here is derived from an EMBL/GenBank/DDBJ whole genome shotgun (WGS) entry which is preliminary data.</text>
</comment>
<gene>
    <name evidence="1" type="ORF">ACFFN1_02130</name>
</gene>
<evidence type="ECO:0000313" key="1">
    <source>
        <dbReference type="EMBL" id="MFB9775218.1"/>
    </source>
</evidence>
<dbReference type="EMBL" id="JBHMAU010000020">
    <property type="protein sequence ID" value="MFB9775218.1"/>
    <property type="molecule type" value="Genomic_DNA"/>
</dbReference>
<keyword evidence="2" id="KW-1185">Reference proteome</keyword>
<organism evidence="1 2">
    <name type="scientific">Brevibacterium otitidis</name>
    <dbReference type="NCBI Taxonomy" id="53364"/>
    <lineage>
        <taxon>Bacteria</taxon>
        <taxon>Bacillati</taxon>
        <taxon>Actinomycetota</taxon>
        <taxon>Actinomycetes</taxon>
        <taxon>Micrococcales</taxon>
        <taxon>Brevibacteriaceae</taxon>
        <taxon>Brevibacterium</taxon>
    </lineage>
</organism>
<proteinExistence type="predicted"/>
<protein>
    <submittedName>
        <fullName evidence="1">Uncharacterized protein</fullName>
    </submittedName>
</protein>
<name>A0ABV5WZ71_9MICO</name>
<reference evidence="1 2" key="1">
    <citation type="submission" date="2024-09" db="EMBL/GenBank/DDBJ databases">
        <authorList>
            <person name="Sun Q."/>
            <person name="Mori K."/>
        </authorList>
    </citation>
    <scope>NUCLEOTIDE SEQUENCE [LARGE SCALE GENOMIC DNA]</scope>
    <source>
        <strain evidence="1 2">JCM 11683</strain>
    </source>
</reference>
<accession>A0ABV5WZ71</accession>
<evidence type="ECO:0000313" key="2">
    <source>
        <dbReference type="Proteomes" id="UP001589707"/>
    </source>
</evidence>
<dbReference type="Proteomes" id="UP001589707">
    <property type="component" value="Unassembled WGS sequence"/>
</dbReference>
<dbReference type="RefSeq" id="WP_376838146.1">
    <property type="nucleotide sequence ID" value="NZ_JBHMAU010000020.1"/>
</dbReference>